<comment type="caution">
    <text evidence="2">The sequence shown here is derived from an EMBL/GenBank/DDBJ whole genome shotgun (WGS) entry which is preliminary data.</text>
</comment>
<dbReference type="SUPFAM" id="SSF55486">
    <property type="entry name" value="Metalloproteases ('zincins'), catalytic domain"/>
    <property type="match status" value="1"/>
</dbReference>
<reference evidence="2 3" key="1">
    <citation type="submission" date="2016-08" db="EMBL/GenBank/DDBJ databases">
        <title>A Parts List for Fungal Cellulosomes Revealed by Comparative Genomics.</title>
        <authorList>
            <consortium name="DOE Joint Genome Institute"/>
            <person name="Haitjema C.H."/>
            <person name="Gilmore S.P."/>
            <person name="Henske J.K."/>
            <person name="Solomon K.V."/>
            <person name="De Groot R."/>
            <person name="Kuo A."/>
            <person name="Mondo S.J."/>
            <person name="Salamov A.A."/>
            <person name="Labutti K."/>
            <person name="Zhao Z."/>
            <person name="Chiniquy J."/>
            <person name="Barry K."/>
            <person name="Brewer H.M."/>
            <person name="Purvine S.O."/>
            <person name="Wright A.T."/>
            <person name="Boxma B."/>
            <person name="Van Alen T."/>
            <person name="Hackstein J.H."/>
            <person name="Baker S.E."/>
            <person name="Grigoriev I.V."/>
            <person name="O'Malley M.A."/>
        </authorList>
    </citation>
    <scope>NUCLEOTIDE SEQUENCE [LARGE SCALE GENOMIC DNA]</scope>
    <source>
        <strain evidence="2 3">G1</strain>
    </source>
</reference>
<feature type="compositionally biased region" description="Low complexity" evidence="1">
    <location>
        <begin position="337"/>
        <end position="359"/>
    </location>
</feature>
<evidence type="ECO:0000256" key="1">
    <source>
        <dbReference type="SAM" id="MobiDB-lite"/>
    </source>
</evidence>
<protein>
    <recommendedName>
        <fullName evidence="4">Zincin</fullName>
    </recommendedName>
</protein>
<proteinExistence type="predicted"/>
<evidence type="ECO:0008006" key="4">
    <source>
        <dbReference type="Google" id="ProtNLM"/>
    </source>
</evidence>
<dbReference type="EMBL" id="MCOG01000337">
    <property type="protein sequence ID" value="ORY15784.1"/>
    <property type="molecule type" value="Genomic_DNA"/>
</dbReference>
<feature type="compositionally biased region" description="Basic and acidic residues" evidence="1">
    <location>
        <begin position="327"/>
        <end position="336"/>
    </location>
</feature>
<evidence type="ECO:0000313" key="2">
    <source>
        <dbReference type="EMBL" id="ORY15784.1"/>
    </source>
</evidence>
<evidence type="ECO:0000313" key="3">
    <source>
        <dbReference type="Proteomes" id="UP000193920"/>
    </source>
</evidence>
<feature type="region of interest" description="Disordered" evidence="1">
    <location>
        <begin position="314"/>
        <end position="359"/>
    </location>
</feature>
<sequence>MKIDKYKSINFIFIIFLFFQLIKGLLIPEENRSLYNRKIEPLIDYTKKKLLDFINNSSISGKIEFIPQEKIEKQYSTWSYVRSLKYLKENIEYQKSLKEIDKSKINISNLRKSSRKNENENIIKKKSHLEEKKYKRYTLSLDSLKNGFPKYISEDIKDAYTKRYHDKRQFNDPKLAEKYVNETKSYFSQDSFNYNIHPKNINIKHNFVKVSIPFKKSNNRQTKRYLIRGSELLYNEYLKEAKSFPLIDYDYENYKLNHRISFCGHNSSCNSTVMGSAAPSFFYAVNENSEENINNDIFKSNNINENFDKSLGNFKTGYSRKKNIKNKKPDSKKEINNKNNSNNQKNNSNNIKNDNSNNTKSKIKICKNTLKDQSKLSPISNQSENFLNITSVFNTPFFSYKDNQSLINSRFYLNNTNEKDKCEFDESETNKYTKTKIRDQEVIELPKDNENLDRDYSYPSALIKQLTGIKTESDITVLFNSDFQWDYDGSERGKRYNLEQTVLHELIHGLGFLSSWYNWFNNDDDILIPADITLSPISGDYGIMEKPYIFNKFIANNKENEWISKYQKKISDDFKHFPEYPFKSQLYKYFKESASYELAKKVHKIMTTPESVSFWCMAPYNLKSSLHRNDPANDYDFNNNDNLLDDEEEYDDDDNEPSIIQSRLFTNWLVLYTPKKFLTGTSLSHFDSLRYKKTKDYLMRPYMDVSTSINYSEEEYNNSYGISDDLLCVLRTLGYTLFTDEVDGE</sequence>
<dbReference type="Proteomes" id="UP000193920">
    <property type="component" value="Unassembled WGS sequence"/>
</dbReference>
<gene>
    <name evidence="2" type="ORF">LY90DRAFT_677500</name>
</gene>
<organism evidence="2 3">
    <name type="scientific">Neocallimastix californiae</name>
    <dbReference type="NCBI Taxonomy" id="1754190"/>
    <lineage>
        <taxon>Eukaryota</taxon>
        <taxon>Fungi</taxon>
        <taxon>Fungi incertae sedis</taxon>
        <taxon>Chytridiomycota</taxon>
        <taxon>Chytridiomycota incertae sedis</taxon>
        <taxon>Neocallimastigomycetes</taxon>
        <taxon>Neocallimastigales</taxon>
        <taxon>Neocallimastigaceae</taxon>
        <taxon>Neocallimastix</taxon>
    </lineage>
</organism>
<accession>A0A1Y2A007</accession>
<name>A0A1Y2A007_9FUNG</name>
<keyword evidence="3" id="KW-1185">Reference proteome</keyword>
<dbReference type="AlphaFoldDB" id="A0A1Y2A007"/>
<dbReference type="OrthoDB" id="73465at2759"/>